<evidence type="ECO:0000313" key="1">
    <source>
        <dbReference type="EMBL" id="OIV36130.1"/>
    </source>
</evidence>
<evidence type="ECO:0000313" key="2">
    <source>
        <dbReference type="Proteomes" id="UP000243342"/>
    </source>
</evidence>
<gene>
    <name evidence="1" type="ORF">BIV57_17995</name>
</gene>
<name>A0A1J7C917_9ACTN</name>
<dbReference type="RefSeq" id="WP_071657926.1">
    <property type="nucleotide sequence ID" value="NZ_MLCF01000113.1"/>
</dbReference>
<proteinExistence type="predicted"/>
<accession>A0A1J7C917</accession>
<organism evidence="1 2">
    <name type="scientific">Mangrovactinospora gilvigrisea</name>
    <dbReference type="NCBI Taxonomy" id="1428644"/>
    <lineage>
        <taxon>Bacteria</taxon>
        <taxon>Bacillati</taxon>
        <taxon>Actinomycetota</taxon>
        <taxon>Actinomycetes</taxon>
        <taxon>Kitasatosporales</taxon>
        <taxon>Streptomycetaceae</taxon>
        <taxon>Mangrovactinospora</taxon>
    </lineage>
</organism>
<keyword evidence="2" id="KW-1185">Reference proteome</keyword>
<protein>
    <submittedName>
        <fullName evidence="1">Uncharacterized protein</fullName>
    </submittedName>
</protein>
<comment type="caution">
    <text evidence="1">The sequence shown here is derived from an EMBL/GenBank/DDBJ whole genome shotgun (WGS) entry which is preliminary data.</text>
</comment>
<sequence>MSAASAAGPVVVTEYAVTVARAVSAMASGGMEHTDGHTVAAVAAMLSPGNEAQGWEALTVAYRLALPSLTAGEAFDGMGGVLGLPRSVMDATESARSALSKVADQARAGLYLLAAGYASAFDVLASPREIIGWVSESLEK</sequence>
<dbReference type="EMBL" id="MLCF01000113">
    <property type="protein sequence ID" value="OIV36130.1"/>
    <property type="molecule type" value="Genomic_DNA"/>
</dbReference>
<reference evidence="1 2" key="1">
    <citation type="submission" date="2016-10" db="EMBL/GenBank/DDBJ databases">
        <title>Genome sequence of Streptomyces gilvigriseus MUSC 26.</title>
        <authorList>
            <person name="Lee L.-H."/>
            <person name="Ser H.-L."/>
        </authorList>
    </citation>
    <scope>NUCLEOTIDE SEQUENCE [LARGE SCALE GENOMIC DNA]</scope>
    <source>
        <strain evidence="1 2">MUSC 26</strain>
    </source>
</reference>
<dbReference type="AlphaFoldDB" id="A0A1J7C917"/>
<dbReference type="Proteomes" id="UP000243342">
    <property type="component" value="Unassembled WGS sequence"/>
</dbReference>